<dbReference type="SUPFAM" id="SSF55729">
    <property type="entry name" value="Acyl-CoA N-acyltransferases (Nat)"/>
    <property type="match status" value="1"/>
</dbReference>
<reference evidence="6 7" key="2">
    <citation type="submission" date="2019-04" db="EMBL/GenBank/DDBJ databases">
        <title>Genome sequencing of Clostridium botulinum Groups I-IV and Clostridium butyricum.</title>
        <authorList>
            <person name="Brunt J."/>
            <person name="Van Vliet A.H.M."/>
            <person name="Stringer S.C."/>
            <person name="Carter A.T."/>
            <person name="Peck M.W."/>
        </authorList>
    </citation>
    <scope>NUCLEOTIDE SEQUENCE [LARGE SCALE GENOMIC DNA]</scope>
    <source>
        <strain evidence="3 7">1605</strain>
        <strain evidence="4 6">CB-K-33E</strain>
    </source>
</reference>
<proteinExistence type="predicted"/>
<dbReference type="CDD" id="cd04301">
    <property type="entry name" value="NAT_SF"/>
    <property type="match status" value="1"/>
</dbReference>
<dbReference type="InterPro" id="IPR016181">
    <property type="entry name" value="Acyl_CoA_acyltransferase"/>
</dbReference>
<dbReference type="Proteomes" id="UP000476820">
    <property type="component" value="Unassembled WGS sequence"/>
</dbReference>
<dbReference type="GO" id="GO:0016747">
    <property type="term" value="F:acyltransferase activity, transferring groups other than amino-acyl groups"/>
    <property type="evidence" value="ECO:0007669"/>
    <property type="project" value="InterPro"/>
</dbReference>
<dbReference type="EMBL" id="SWOV01000033">
    <property type="protein sequence ID" value="NFF88557.1"/>
    <property type="molecule type" value="Genomic_DNA"/>
</dbReference>
<dbReference type="Proteomes" id="UP000473681">
    <property type="component" value="Unassembled WGS sequence"/>
</dbReference>
<evidence type="ECO:0000313" key="5">
    <source>
        <dbReference type="Proteomes" id="UP000472355"/>
    </source>
</evidence>
<name>A0A0C2SLH5_CLOBO</name>
<dbReference type="Gene3D" id="3.40.630.30">
    <property type="match status" value="1"/>
</dbReference>
<evidence type="ECO:0000313" key="6">
    <source>
        <dbReference type="Proteomes" id="UP000473681"/>
    </source>
</evidence>
<dbReference type="Pfam" id="PF13420">
    <property type="entry name" value="Acetyltransf_4"/>
    <property type="match status" value="1"/>
</dbReference>
<dbReference type="Proteomes" id="UP000472355">
    <property type="component" value="Unassembled WGS sequence"/>
</dbReference>
<dbReference type="EMBL" id="SWVK01000002">
    <property type="protein sequence ID" value="NFN33939.1"/>
    <property type="molecule type" value="Genomic_DNA"/>
</dbReference>
<evidence type="ECO:0000313" key="4">
    <source>
        <dbReference type="EMBL" id="NFN33939.1"/>
    </source>
</evidence>
<accession>A0A0C2SLH5</accession>
<organism evidence="2 5">
    <name type="scientific">Clostridium botulinum</name>
    <dbReference type="NCBI Taxonomy" id="1491"/>
    <lineage>
        <taxon>Bacteria</taxon>
        <taxon>Bacillati</taxon>
        <taxon>Bacillota</taxon>
        <taxon>Clostridia</taxon>
        <taxon>Eubacteriales</taxon>
        <taxon>Clostridiaceae</taxon>
        <taxon>Clostridium</taxon>
    </lineage>
</organism>
<dbReference type="OrthoDB" id="1952641at2"/>
<dbReference type="PROSITE" id="PS51186">
    <property type="entry name" value="GNAT"/>
    <property type="match status" value="1"/>
</dbReference>
<keyword evidence="2" id="KW-0808">Transferase</keyword>
<gene>
    <name evidence="2" type="ORF">EXM65_09140</name>
    <name evidence="3" type="ORF">FC774_11835</name>
    <name evidence="4" type="ORF">FDB51_02090</name>
</gene>
<evidence type="ECO:0000313" key="7">
    <source>
        <dbReference type="Proteomes" id="UP000476820"/>
    </source>
</evidence>
<dbReference type="InterPro" id="IPR000182">
    <property type="entry name" value="GNAT_dom"/>
</dbReference>
<evidence type="ECO:0000313" key="3">
    <source>
        <dbReference type="EMBL" id="NFF88557.1"/>
    </source>
</evidence>
<protein>
    <submittedName>
        <fullName evidence="2">GNAT family N-acetyltransferase</fullName>
    </submittedName>
</protein>
<dbReference type="RefSeq" id="WP_012450484.1">
    <property type="nucleotide sequence ID" value="NZ_CP010520.1"/>
</dbReference>
<dbReference type="AlphaFoldDB" id="A0A0C2SLH5"/>
<comment type="caution">
    <text evidence="2">The sequence shown here is derived from an EMBL/GenBank/DDBJ whole genome shotgun (WGS) entry which is preliminary data.</text>
</comment>
<dbReference type="EMBL" id="SGKU01000021">
    <property type="protein sequence ID" value="NFA42732.1"/>
    <property type="molecule type" value="Genomic_DNA"/>
</dbReference>
<reference evidence="2 5" key="1">
    <citation type="submission" date="2019-02" db="EMBL/GenBank/DDBJ databases">
        <title>Genome sequencing of Clostridium botulinum clinical isolates.</title>
        <authorList>
            <person name="Brunt J."/>
            <person name="Van Vliet A.H.M."/>
            <person name="Stringer S.C."/>
            <person name="Grant K.A."/>
            <person name="Carter A.C."/>
            <person name="Peck M.W."/>
        </authorList>
    </citation>
    <scope>NUCLEOTIDE SEQUENCE [LARGE SCALE GENOMIC DNA]</scope>
    <source>
        <strain evidence="2 5">H113700579</strain>
    </source>
</reference>
<evidence type="ECO:0000259" key="1">
    <source>
        <dbReference type="PROSITE" id="PS51186"/>
    </source>
</evidence>
<sequence>MIDVEFYYEDFKITSVKKNDIDILNEWIILNDKFSVDLFSLDKQLFFRRFLEYYLTEEELFLKIEKDQEIYGVFKGRLELQGKSEMFIWLYLIDSKFRNRGLGKNILMEILQYFKSQYYIDSFKVGVNLKNEKAVKFWSNVGFNKLRITKNFFEDNKYETSDLLILNKIS</sequence>
<evidence type="ECO:0000313" key="2">
    <source>
        <dbReference type="EMBL" id="NFA42732.1"/>
    </source>
</evidence>
<feature type="domain" description="N-acetyltransferase" evidence="1">
    <location>
        <begin position="11"/>
        <end position="165"/>
    </location>
</feature>